<protein>
    <submittedName>
        <fullName evidence="1">Uncharacterized protein</fullName>
    </submittedName>
</protein>
<evidence type="ECO:0000313" key="1">
    <source>
        <dbReference type="EMBL" id="KAI0094017.1"/>
    </source>
</evidence>
<evidence type="ECO:0000313" key="2">
    <source>
        <dbReference type="Proteomes" id="UP001055072"/>
    </source>
</evidence>
<sequence>MSINSDNLILVAPRPVRLAAPTPFSSFNPSFLHRPQPSKVAAAVRYVSAPSEAFDRLKLSDNEDDPSMPSHERDRPISPRASPLSTPPSEAIEEFLSILRPSFAMFPPTSPILRPTNGVAHGFVPYRQALSPAMSNEGLGLCVADQGDNASKENDLVSYPFRLLSPSPLSSPVIRARNPFPRHQALEGQVSAFIAQRSTSSTPSPVSMTLSPAAIPLPPTPDEMDREIS</sequence>
<name>A0ACB8UI13_9APHY</name>
<keyword evidence="2" id="KW-1185">Reference proteome</keyword>
<dbReference type="Proteomes" id="UP001055072">
    <property type="component" value="Unassembled WGS sequence"/>
</dbReference>
<reference evidence="1" key="1">
    <citation type="journal article" date="2021" name="Environ. Microbiol.">
        <title>Gene family expansions and transcriptome signatures uncover fungal adaptations to wood decay.</title>
        <authorList>
            <person name="Hage H."/>
            <person name="Miyauchi S."/>
            <person name="Viragh M."/>
            <person name="Drula E."/>
            <person name="Min B."/>
            <person name="Chaduli D."/>
            <person name="Navarro D."/>
            <person name="Favel A."/>
            <person name="Norest M."/>
            <person name="Lesage-Meessen L."/>
            <person name="Balint B."/>
            <person name="Merenyi Z."/>
            <person name="de Eugenio L."/>
            <person name="Morin E."/>
            <person name="Martinez A.T."/>
            <person name="Baldrian P."/>
            <person name="Stursova M."/>
            <person name="Martinez M.J."/>
            <person name="Novotny C."/>
            <person name="Magnuson J.K."/>
            <person name="Spatafora J.W."/>
            <person name="Maurice S."/>
            <person name="Pangilinan J."/>
            <person name="Andreopoulos W."/>
            <person name="LaButti K."/>
            <person name="Hundley H."/>
            <person name="Na H."/>
            <person name="Kuo A."/>
            <person name="Barry K."/>
            <person name="Lipzen A."/>
            <person name="Henrissat B."/>
            <person name="Riley R."/>
            <person name="Ahrendt S."/>
            <person name="Nagy L.G."/>
            <person name="Grigoriev I.V."/>
            <person name="Martin F."/>
            <person name="Rosso M.N."/>
        </authorList>
    </citation>
    <scope>NUCLEOTIDE SEQUENCE</scope>
    <source>
        <strain evidence="1">CBS 384.51</strain>
    </source>
</reference>
<dbReference type="EMBL" id="MU274901">
    <property type="protein sequence ID" value="KAI0094017.1"/>
    <property type="molecule type" value="Genomic_DNA"/>
</dbReference>
<comment type="caution">
    <text evidence="1">The sequence shown here is derived from an EMBL/GenBank/DDBJ whole genome shotgun (WGS) entry which is preliminary data.</text>
</comment>
<accession>A0ACB8UI13</accession>
<proteinExistence type="predicted"/>
<gene>
    <name evidence="1" type="ORF">BDY19DRAFT_292559</name>
</gene>
<organism evidence="1 2">
    <name type="scientific">Irpex rosettiformis</name>
    <dbReference type="NCBI Taxonomy" id="378272"/>
    <lineage>
        <taxon>Eukaryota</taxon>
        <taxon>Fungi</taxon>
        <taxon>Dikarya</taxon>
        <taxon>Basidiomycota</taxon>
        <taxon>Agaricomycotina</taxon>
        <taxon>Agaricomycetes</taxon>
        <taxon>Polyporales</taxon>
        <taxon>Irpicaceae</taxon>
        <taxon>Irpex</taxon>
    </lineage>
</organism>